<sequence length="146" mass="17128">MKLTIRTPVQAPLEAVWAGFDRQLFDQLSPPFPPVTVLRFDGCLTGDVVSLELNFILFKQVWNSDIIDQQTTDAEIFFIDQGTKLPFFLKAWHHKHRLIEQGTGTVIADEITFQTPNRLFDYLFYPLLWAQFMYRKPIYRRVFGRG</sequence>
<comment type="caution">
    <text evidence="1">The sequence shown here is derived from an EMBL/GenBank/DDBJ whole genome shotgun (WGS) entry which is preliminary data.</text>
</comment>
<name>A0A939JUJ4_9BACT</name>
<dbReference type="RefSeq" id="WP_207333814.1">
    <property type="nucleotide sequence ID" value="NZ_JAFMYU010000002.1"/>
</dbReference>
<dbReference type="Proteomes" id="UP000664795">
    <property type="component" value="Unassembled WGS sequence"/>
</dbReference>
<dbReference type="InterPro" id="IPR023393">
    <property type="entry name" value="START-like_dom_sf"/>
</dbReference>
<dbReference type="AlphaFoldDB" id="A0A939JUJ4"/>
<evidence type="ECO:0000313" key="2">
    <source>
        <dbReference type="Proteomes" id="UP000664795"/>
    </source>
</evidence>
<organism evidence="1 2">
    <name type="scientific">Fibrella aquatilis</name>
    <dbReference type="NCBI Taxonomy" id="2817059"/>
    <lineage>
        <taxon>Bacteria</taxon>
        <taxon>Pseudomonadati</taxon>
        <taxon>Bacteroidota</taxon>
        <taxon>Cytophagia</taxon>
        <taxon>Cytophagales</taxon>
        <taxon>Spirosomataceae</taxon>
        <taxon>Fibrella</taxon>
    </lineage>
</organism>
<dbReference type="EMBL" id="JAFMYU010000002">
    <property type="protein sequence ID" value="MBO0929842.1"/>
    <property type="molecule type" value="Genomic_DNA"/>
</dbReference>
<accession>A0A939JUJ4</accession>
<proteinExistence type="predicted"/>
<gene>
    <name evidence="1" type="ORF">J2I48_02505</name>
</gene>
<dbReference type="SUPFAM" id="SSF55961">
    <property type="entry name" value="Bet v1-like"/>
    <property type="match status" value="1"/>
</dbReference>
<evidence type="ECO:0008006" key="3">
    <source>
        <dbReference type="Google" id="ProtNLM"/>
    </source>
</evidence>
<dbReference type="Gene3D" id="3.30.530.20">
    <property type="match status" value="1"/>
</dbReference>
<evidence type="ECO:0000313" key="1">
    <source>
        <dbReference type="EMBL" id="MBO0929842.1"/>
    </source>
</evidence>
<keyword evidence="2" id="KW-1185">Reference proteome</keyword>
<protein>
    <recommendedName>
        <fullName evidence="3">Ligand-binding SRPBCC domain-containing protein</fullName>
    </recommendedName>
</protein>
<reference evidence="1 2" key="1">
    <citation type="submission" date="2021-03" db="EMBL/GenBank/DDBJ databases">
        <title>Fibrella sp. HMF5036 genome sequencing and assembly.</title>
        <authorList>
            <person name="Kang H."/>
            <person name="Kim H."/>
            <person name="Bae S."/>
            <person name="Joh K."/>
        </authorList>
    </citation>
    <scope>NUCLEOTIDE SEQUENCE [LARGE SCALE GENOMIC DNA]</scope>
    <source>
        <strain evidence="1 2">HMF5036</strain>
    </source>
</reference>